<dbReference type="Gene3D" id="3.50.50.60">
    <property type="entry name" value="FAD/NAD(P)-binding domain"/>
    <property type="match status" value="1"/>
</dbReference>
<dbReference type="InterPro" id="IPR036188">
    <property type="entry name" value="FAD/NAD-bd_sf"/>
</dbReference>
<evidence type="ECO:0000313" key="3">
    <source>
        <dbReference type="EMBL" id="PMD57194.1"/>
    </source>
</evidence>
<dbReference type="Proteomes" id="UP000235371">
    <property type="component" value="Unassembled WGS sequence"/>
</dbReference>
<dbReference type="Pfam" id="PF07992">
    <property type="entry name" value="Pyr_redox_2"/>
    <property type="match status" value="1"/>
</dbReference>
<dbReference type="PANTHER" id="PTHR43539:SF68">
    <property type="entry name" value="FLAVIN-BINDING MONOOXYGENASE-LIKE PROTEIN (AFU_ORTHOLOGUE AFUA_4G09220)"/>
    <property type="match status" value="1"/>
</dbReference>
<reference evidence="3 4" key="1">
    <citation type="submission" date="2016-04" db="EMBL/GenBank/DDBJ databases">
        <title>A degradative enzymes factory behind the ericoid mycorrhizal symbiosis.</title>
        <authorList>
            <consortium name="DOE Joint Genome Institute"/>
            <person name="Martino E."/>
            <person name="Morin E."/>
            <person name="Grelet G."/>
            <person name="Kuo A."/>
            <person name="Kohler A."/>
            <person name="Daghino S."/>
            <person name="Barry K."/>
            <person name="Choi C."/>
            <person name="Cichocki N."/>
            <person name="Clum A."/>
            <person name="Copeland A."/>
            <person name="Hainaut M."/>
            <person name="Haridas S."/>
            <person name="Labutti K."/>
            <person name="Lindquist E."/>
            <person name="Lipzen A."/>
            <person name="Khouja H.-R."/>
            <person name="Murat C."/>
            <person name="Ohm R."/>
            <person name="Olson A."/>
            <person name="Spatafora J."/>
            <person name="Veneault-Fourrey C."/>
            <person name="Henrissat B."/>
            <person name="Grigoriev I."/>
            <person name="Martin F."/>
            <person name="Perotto S."/>
        </authorList>
    </citation>
    <scope>NUCLEOTIDE SEQUENCE [LARGE SCALE GENOMIC DNA]</scope>
    <source>
        <strain evidence="3 4">E</strain>
    </source>
</reference>
<dbReference type="OrthoDB" id="74360at2759"/>
<keyword evidence="4" id="KW-1185">Reference proteome</keyword>
<dbReference type="InterPro" id="IPR023753">
    <property type="entry name" value="FAD/NAD-binding_dom"/>
</dbReference>
<sequence>MYTLPSLPCAFPNCSIPEFIDLPAVSAHFTRVLSSPSKDDFTPDAIWRDSFAMTGTLRTFYSSDSVLEAWANTSKTHHPSNFCSFGEPQIIRAPAGAAWVNFGFNFLTNGTPKTTCSGFLSVVPMEDGEWKIWMMRTILEQLVGQPSVDVYSPVNPILESPESFNGIKRDFECVIIGGGQAGLAVGGRLAALGVTYVILEKFDEVGDNWKTRYDSTKSDSYVHEAHLPFERTFPKDSYPEFLTKDMLSVGYKKWAQTYGINIWCSTKFLSGSWDAGRETWSLNILRHGQDSTIYCSNVVFATGAGSDVPVSPTYENQAAFKGITLHSGAYKSASEWKGKRGVVVGSANTAHDVADDMLAAGMASVTMVQRSPTYVIPAEHYKETHDKVYNTHVPTDIADRIYFSSPAALGRIMSRAILHSKAAQEPERFDALEKAGFLFDRDGDIIYQIFERFGGHYMDVGTSARIASGQIQMKSDSLPISWVEDGLVCSNGSHIRADVVVFATGFIGNLRLLVAELFGHGVAGQLEDLWGLDEEGELKGAFKPCGHPAFWYHAGAVGQARYFSRFIALQIKAKTLGTPLTVYDGTRRAEKVSM</sequence>
<dbReference type="SUPFAM" id="SSF51905">
    <property type="entry name" value="FAD/NAD(P)-binding domain"/>
    <property type="match status" value="1"/>
</dbReference>
<feature type="domain" description="FAD/NAD(P)-binding" evidence="2">
    <location>
        <begin position="172"/>
        <end position="377"/>
    </location>
</feature>
<evidence type="ECO:0000256" key="1">
    <source>
        <dbReference type="ARBA" id="ARBA00023002"/>
    </source>
</evidence>
<dbReference type="RefSeq" id="XP_024734098.1">
    <property type="nucleotide sequence ID" value="XM_024878332.1"/>
</dbReference>
<evidence type="ECO:0000313" key="4">
    <source>
        <dbReference type="Proteomes" id="UP000235371"/>
    </source>
</evidence>
<dbReference type="GeneID" id="36586409"/>
<evidence type="ECO:0000259" key="2">
    <source>
        <dbReference type="Pfam" id="PF07992"/>
    </source>
</evidence>
<accession>A0A2J6T2E0</accession>
<proteinExistence type="predicted"/>
<dbReference type="GO" id="GO:0050660">
    <property type="term" value="F:flavin adenine dinucleotide binding"/>
    <property type="evidence" value="ECO:0007669"/>
    <property type="project" value="TreeGrafter"/>
</dbReference>
<dbReference type="EMBL" id="KZ613847">
    <property type="protein sequence ID" value="PMD57194.1"/>
    <property type="molecule type" value="Genomic_DNA"/>
</dbReference>
<organism evidence="3 4">
    <name type="scientific">Hyaloscypha bicolor E</name>
    <dbReference type="NCBI Taxonomy" id="1095630"/>
    <lineage>
        <taxon>Eukaryota</taxon>
        <taxon>Fungi</taxon>
        <taxon>Dikarya</taxon>
        <taxon>Ascomycota</taxon>
        <taxon>Pezizomycotina</taxon>
        <taxon>Leotiomycetes</taxon>
        <taxon>Helotiales</taxon>
        <taxon>Hyaloscyphaceae</taxon>
        <taxon>Hyaloscypha</taxon>
        <taxon>Hyaloscypha bicolor</taxon>
    </lineage>
</organism>
<dbReference type="GO" id="GO:0004497">
    <property type="term" value="F:monooxygenase activity"/>
    <property type="evidence" value="ECO:0007669"/>
    <property type="project" value="TreeGrafter"/>
</dbReference>
<protein>
    <submittedName>
        <fullName evidence="3">FAD/NAD(P)-binding domain-containing protein</fullName>
    </submittedName>
</protein>
<keyword evidence="1" id="KW-0560">Oxidoreductase</keyword>
<dbReference type="AlphaFoldDB" id="A0A2J6T2E0"/>
<dbReference type="InterPro" id="IPR050982">
    <property type="entry name" value="Auxin_biosynth/cation_transpt"/>
</dbReference>
<gene>
    <name evidence="3" type="ORF">K444DRAFT_594054</name>
</gene>
<dbReference type="PANTHER" id="PTHR43539">
    <property type="entry name" value="FLAVIN-BINDING MONOOXYGENASE-LIKE PROTEIN (AFU_ORTHOLOGUE AFUA_4G09220)"/>
    <property type="match status" value="1"/>
</dbReference>
<dbReference type="InParanoid" id="A0A2J6T2E0"/>
<name>A0A2J6T2E0_9HELO</name>